<feature type="compositionally biased region" description="Basic and acidic residues" evidence="1">
    <location>
        <begin position="12"/>
        <end position="36"/>
    </location>
</feature>
<reference evidence="2" key="1">
    <citation type="submission" date="2020-06" db="EMBL/GenBank/DDBJ databases">
        <title>WGS assembly of Ceratodon purpureus strain R40.</title>
        <authorList>
            <person name="Carey S.B."/>
            <person name="Jenkins J."/>
            <person name="Shu S."/>
            <person name="Lovell J.T."/>
            <person name="Sreedasyam A."/>
            <person name="Maumus F."/>
            <person name="Tiley G.P."/>
            <person name="Fernandez-Pozo N."/>
            <person name="Barry K."/>
            <person name="Chen C."/>
            <person name="Wang M."/>
            <person name="Lipzen A."/>
            <person name="Daum C."/>
            <person name="Saski C.A."/>
            <person name="Payton A.C."/>
            <person name="Mcbreen J.C."/>
            <person name="Conrad R.E."/>
            <person name="Kollar L.M."/>
            <person name="Olsson S."/>
            <person name="Huttunen S."/>
            <person name="Landis J.B."/>
            <person name="Wickett N.J."/>
            <person name="Johnson M.G."/>
            <person name="Rensing S.A."/>
            <person name="Grimwood J."/>
            <person name="Schmutz J."/>
            <person name="Mcdaniel S.F."/>
        </authorList>
    </citation>
    <scope>NUCLEOTIDE SEQUENCE</scope>
    <source>
        <strain evidence="2">R40</strain>
    </source>
</reference>
<keyword evidence="3" id="KW-1185">Reference proteome</keyword>
<gene>
    <name evidence="2" type="ORF">KC19_12G081000</name>
</gene>
<name>A0A8T0G5V9_CERPU</name>
<evidence type="ECO:0000256" key="1">
    <source>
        <dbReference type="SAM" id="MobiDB-lite"/>
    </source>
</evidence>
<evidence type="ECO:0000313" key="2">
    <source>
        <dbReference type="EMBL" id="KAG0554301.1"/>
    </source>
</evidence>
<evidence type="ECO:0000313" key="3">
    <source>
        <dbReference type="Proteomes" id="UP000822688"/>
    </source>
</evidence>
<proteinExistence type="predicted"/>
<organism evidence="2 3">
    <name type="scientific">Ceratodon purpureus</name>
    <name type="common">Fire moss</name>
    <name type="synonym">Dicranum purpureum</name>
    <dbReference type="NCBI Taxonomy" id="3225"/>
    <lineage>
        <taxon>Eukaryota</taxon>
        <taxon>Viridiplantae</taxon>
        <taxon>Streptophyta</taxon>
        <taxon>Embryophyta</taxon>
        <taxon>Bryophyta</taxon>
        <taxon>Bryophytina</taxon>
        <taxon>Bryopsida</taxon>
        <taxon>Dicranidae</taxon>
        <taxon>Pseudoditrichales</taxon>
        <taxon>Ditrichaceae</taxon>
        <taxon>Ceratodon</taxon>
    </lineage>
</organism>
<protein>
    <submittedName>
        <fullName evidence="2">Uncharacterized protein</fullName>
    </submittedName>
</protein>
<sequence length="128" mass="15232">MEGEGRWGSGAERSREVRLSAEREREREREQARRDKRVGADCWWRSRSRTRSRWWEPACAVGQHRGRSADKEIDPPSQVWEFFLSFCSSETGDGRYGRRGERVERVGRVWRLRFRARRGEGRWCAGVM</sequence>
<accession>A0A8T0G5V9</accession>
<dbReference type="AlphaFoldDB" id="A0A8T0G5V9"/>
<comment type="caution">
    <text evidence="2">The sequence shown here is derived from an EMBL/GenBank/DDBJ whole genome shotgun (WGS) entry which is preliminary data.</text>
</comment>
<dbReference type="Proteomes" id="UP000822688">
    <property type="component" value="Chromosome 12"/>
</dbReference>
<dbReference type="EMBL" id="CM026433">
    <property type="protein sequence ID" value="KAG0554301.1"/>
    <property type="molecule type" value="Genomic_DNA"/>
</dbReference>
<feature type="region of interest" description="Disordered" evidence="1">
    <location>
        <begin position="1"/>
        <end position="36"/>
    </location>
</feature>